<dbReference type="InterPro" id="IPR014886">
    <property type="entry name" value="La_xRRM"/>
</dbReference>
<name>A0AAD8H2B6_9APIA</name>
<dbReference type="EMBL" id="JAUIZM010000011">
    <property type="protein sequence ID" value="KAK1358226.1"/>
    <property type="molecule type" value="Genomic_DNA"/>
</dbReference>
<dbReference type="GO" id="GO:0003723">
    <property type="term" value="F:RNA binding"/>
    <property type="evidence" value="ECO:0007669"/>
    <property type="project" value="UniProtKB-KW"/>
</dbReference>
<proteinExistence type="predicted"/>
<reference evidence="3" key="2">
    <citation type="submission" date="2023-05" db="EMBL/GenBank/DDBJ databases">
        <authorList>
            <person name="Schelkunov M.I."/>
        </authorList>
    </citation>
    <scope>NUCLEOTIDE SEQUENCE</scope>
    <source>
        <strain evidence="3">Hsosn_3</strain>
        <tissue evidence="3">Leaf</tissue>
    </source>
</reference>
<sequence>MRSPKKPHLLDVYARFSIHTNYVYSGAAEIVLACCTSYIDADESLVPIEEDKFVDFTMGADLGYIRFEEAEAAQKARAAAVLLDPHVSKDVTKEVAFGEGKISSDINLWHLPHFLSSHFVCCLFF</sequence>
<evidence type="ECO:0000313" key="3">
    <source>
        <dbReference type="EMBL" id="KAK1358226.1"/>
    </source>
</evidence>
<feature type="domain" description="XRRM" evidence="2">
    <location>
        <begin position="48"/>
        <end position="87"/>
    </location>
</feature>
<dbReference type="AlphaFoldDB" id="A0AAD8H2B6"/>
<protein>
    <recommendedName>
        <fullName evidence="2">XRRM domain-containing protein</fullName>
    </recommendedName>
</protein>
<evidence type="ECO:0000259" key="2">
    <source>
        <dbReference type="Pfam" id="PF08777"/>
    </source>
</evidence>
<dbReference type="Proteomes" id="UP001237642">
    <property type="component" value="Unassembled WGS sequence"/>
</dbReference>
<keyword evidence="1" id="KW-0694">RNA-binding</keyword>
<evidence type="ECO:0000313" key="4">
    <source>
        <dbReference type="Proteomes" id="UP001237642"/>
    </source>
</evidence>
<gene>
    <name evidence="3" type="ORF">POM88_051482</name>
</gene>
<comment type="caution">
    <text evidence="3">The sequence shown here is derived from an EMBL/GenBank/DDBJ whole genome shotgun (WGS) entry which is preliminary data.</text>
</comment>
<organism evidence="3 4">
    <name type="scientific">Heracleum sosnowskyi</name>
    <dbReference type="NCBI Taxonomy" id="360622"/>
    <lineage>
        <taxon>Eukaryota</taxon>
        <taxon>Viridiplantae</taxon>
        <taxon>Streptophyta</taxon>
        <taxon>Embryophyta</taxon>
        <taxon>Tracheophyta</taxon>
        <taxon>Spermatophyta</taxon>
        <taxon>Magnoliopsida</taxon>
        <taxon>eudicotyledons</taxon>
        <taxon>Gunneridae</taxon>
        <taxon>Pentapetalae</taxon>
        <taxon>asterids</taxon>
        <taxon>campanulids</taxon>
        <taxon>Apiales</taxon>
        <taxon>Apiaceae</taxon>
        <taxon>Apioideae</taxon>
        <taxon>apioid superclade</taxon>
        <taxon>Tordylieae</taxon>
        <taxon>Tordyliinae</taxon>
        <taxon>Heracleum</taxon>
    </lineage>
</organism>
<reference evidence="3" key="1">
    <citation type="submission" date="2023-02" db="EMBL/GenBank/DDBJ databases">
        <title>Genome of toxic invasive species Heracleum sosnowskyi carries increased number of genes despite the absence of recent whole-genome duplications.</title>
        <authorList>
            <person name="Schelkunov M."/>
            <person name="Shtratnikova V."/>
            <person name="Makarenko M."/>
            <person name="Klepikova A."/>
            <person name="Omelchenko D."/>
            <person name="Novikova G."/>
            <person name="Obukhova E."/>
            <person name="Bogdanov V."/>
            <person name="Penin A."/>
            <person name="Logacheva M."/>
        </authorList>
    </citation>
    <scope>NUCLEOTIDE SEQUENCE</scope>
    <source>
        <strain evidence="3">Hsosn_3</strain>
        <tissue evidence="3">Leaf</tissue>
    </source>
</reference>
<evidence type="ECO:0000256" key="1">
    <source>
        <dbReference type="ARBA" id="ARBA00022884"/>
    </source>
</evidence>
<keyword evidence="4" id="KW-1185">Reference proteome</keyword>
<accession>A0AAD8H2B6</accession>
<dbReference type="Pfam" id="PF08777">
    <property type="entry name" value="RRM_3"/>
    <property type="match status" value="1"/>
</dbReference>